<keyword evidence="4 6" id="KW-1133">Transmembrane helix</keyword>
<dbReference type="Pfam" id="PF00753">
    <property type="entry name" value="Lactamase_B"/>
    <property type="match status" value="1"/>
</dbReference>
<feature type="transmembrane region" description="Helical" evidence="6">
    <location>
        <begin position="378"/>
        <end position="398"/>
    </location>
</feature>
<feature type="transmembrane region" description="Helical" evidence="6">
    <location>
        <begin position="517"/>
        <end position="539"/>
    </location>
</feature>
<dbReference type="SUPFAM" id="SSF56281">
    <property type="entry name" value="Metallo-hydrolase/oxidoreductase"/>
    <property type="match status" value="1"/>
</dbReference>
<keyword evidence="5 6" id="KW-0472">Membrane</keyword>
<dbReference type="InterPro" id="IPR052159">
    <property type="entry name" value="Competence_DNA_uptake"/>
</dbReference>
<keyword evidence="9" id="KW-1185">Reference proteome</keyword>
<dbReference type="InterPro" id="IPR004477">
    <property type="entry name" value="ComEC_N"/>
</dbReference>
<dbReference type="Proteomes" id="UP000515312">
    <property type="component" value="Chromosome"/>
</dbReference>
<feature type="domain" description="Metallo-beta-lactamase" evidence="7">
    <location>
        <begin position="640"/>
        <end position="845"/>
    </location>
</feature>
<dbReference type="Gene3D" id="3.60.15.10">
    <property type="entry name" value="Ribonuclease Z/Hydroxyacylglutathione hydrolase-like"/>
    <property type="match status" value="1"/>
</dbReference>
<proteinExistence type="predicted"/>
<accession>A0A7G8BL13</accession>
<organism evidence="8 9">
    <name type="scientific">Alloacidobacterium dinghuense</name>
    <dbReference type="NCBI Taxonomy" id="2763107"/>
    <lineage>
        <taxon>Bacteria</taxon>
        <taxon>Pseudomonadati</taxon>
        <taxon>Acidobacteriota</taxon>
        <taxon>Terriglobia</taxon>
        <taxon>Terriglobales</taxon>
        <taxon>Acidobacteriaceae</taxon>
        <taxon>Alloacidobacterium</taxon>
    </lineage>
</organism>
<evidence type="ECO:0000313" key="8">
    <source>
        <dbReference type="EMBL" id="QNI33233.1"/>
    </source>
</evidence>
<keyword evidence="2" id="KW-1003">Cell membrane</keyword>
<dbReference type="PANTHER" id="PTHR30619">
    <property type="entry name" value="DNA INTERNALIZATION/COMPETENCE PROTEIN COMEC/REC2"/>
    <property type="match status" value="1"/>
</dbReference>
<evidence type="ECO:0000259" key="7">
    <source>
        <dbReference type="SMART" id="SM00849"/>
    </source>
</evidence>
<feature type="transmembrane region" description="Helical" evidence="6">
    <location>
        <begin position="332"/>
        <end position="349"/>
    </location>
</feature>
<dbReference type="InterPro" id="IPR035681">
    <property type="entry name" value="ComA-like_MBL"/>
</dbReference>
<dbReference type="RefSeq" id="WP_186744497.1">
    <property type="nucleotide sequence ID" value="NZ_CP060394.1"/>
</dbReference>
<dbReference type="EMBL" id="CP060394">
    <property type="protein sequence ID" value="QNI33233.1"/>
    <property type="molecule type" value="Genomic_DNA"/>
</dbReference>
<dbReference type="GO" id="GO:0005886">
    <property type="term" value="C:plasma membrane"/>
    <property type="evidence" value="ECO:0007669"/>
    <property type="project" value="UniProtKB-SubCell"/>
</dbReference>
<feature type="transmembrane region" description="Helical" evidence="6">
    <location>
        <begin position="486"/>
        <end position="505"/>
    </location>
</feature>
<dbReference type="SMART" id="SM00849">
    <property type="entry name" value="Lactamase_B"/>
    <property type="match status" value="1"/>
</dbReference>
<evidence type="ECO:0000256" key="4">
    <source>
        <dbReference type="ARBA" id="ARBA00022989"/>
    </source>
</evidence>
<feature type="transmembrane region" description="Helical" evidence="6">
    <location>
        <begin position="25"/>
        <end position="45"/>
    </location>
</feature>
<dbReference type="Pfam" id="PF03772">
    <property type="entry name" value="Competence"/>
    <property type="match status" value="1"/>
</dbReference>
<feature type="transmembrane region" description="Helical" evidence="6">
    <location>
        <begin position="545"/>
        <end position="567"/>
    </location>
</feature>
<dbReference type="KEGG" id="adin:H7849_04510"/>
<reference evidence="8 9" key="1">
    <citation type="submission" date="2020-08" db="EMBL/GenBank/DDBJ databases">
        <title>Edaphobacter telluris sp. nov. and Acidobacterium dinghuensis sp. nov., two acidobacteria isolated from forest soil.</title>
        <authorList>
            <person name="Fu J."/>
            <person name="Qiu L."/>
        </authorList>
    </citation>
    <scope>NUCLEOTIDE SEQUENCE [LARGE SCALE GENOMIC DNA]</scope>
    <source>
        <strain evidence="8">4Y35</strain>
    </source>
</reference>
<evidence type="ECO:0000313" key="9">
    <source>
        <dbReference type="Proteomes" id="UP000515312"/>
    </source>
</evidence>
<dbReference type="AlphaFoldDB" id="A0A7G8BL13"/>
<dbReference type="InterPro" id="IPR001279">
    <property type="entry name" value="Metallo-B-lactamas"/>
</dbReference>
<feature type="transmembrane region" description="Helical" evidence="6">
    <location>
        <begin position="75"/>
        <end position="93"/>
    </location>
</feature>
<gene>
    <name evidence="8" type="ORF">H7849_04510</name>
</gene>
<dbReference type="InterPro" id="IPR036866">
    <property type="entry name" value="RibonucZ/Hydroxyglut_hydro"/>
</dbReference>
<feature type="transmembrane region" description="Helical" evidence="6">
    <location>
        <begin position="602"/>
        <end position="620"/>
    </location>
</feature>
<evidence type="ECO:0000256" key="5">
    <source>
        <dbReference type="ARBA" id="ARBA00023136"/>
    </source>
</evidence>
<evidence type="ECO:0000256" key="6">
    <source>
        <dbReference type="SAM" id="Phobius"/>
    </source>
</evidence>
<evidence type="ECO:0000256" key="2">
    <source>
        <dbReference type="ARBA" id="ARBA00022475"/>
    </source>
</evidence>
<feature type="transmembrane region" description="Helical" evidence="6">
    <location>
        <begin position="579"/>
        <end position="596"/>
    </location>
</feature>
<evidence type="ECO:0000256" key="1">
    <source>
        <dbReference type="ARBA" id="ARBA00004651"/>
    </source>
</evidence>
<name>A0A7G8BL13_9BACT</name>
<keyword evidence="3 6" id="KW-0812">Transmembrane</keyword>
<dbReference type="CDD" id="cd07731">
    <property type="entry name" value="ComA-like_MBL-fold"/>
    <property type="match status" value="1"/>
</dbReference>
<sequence>MADHVSGIDKDAPFSMITEPLRFHFVPLLFASICFSVGISIARYIWLSPALLLFGLFLCGIVSLVAAYKESKVSSLPLGVVFLLLGAVCAEIAPRPDPQTQLVQLADGTQRTIEGTVIRLGPMRRIESTLPFSDKPREEQSQQVQIAVTSIFSEAGTKREVTGGLSLTLYAPSDAVLPAITCADTVRATVTMRQPERYLDPGVWDEREYMLNEGIGAFGNGKPAGFTIISKTAYASPRCRLHTIQLNASSRLLAFADDQESSSKLPSFFRLNHEDATMLAAMLTGDRSYLSRGVRTGFERTGSFHLLVVSGMHLAIFAGLIFFIAKAVRVPRIPATSTTILLAFFYALFTGYGQPVQRSFWMIALFLLGRLLWRERNALNAIAFAALALLVMKPQALFDAGFQMTLLSVLAIAGIAAPIAEKTFAPYLAALRDPWLLAIDPTLPPRVAQFRVSLRLIVEHTRLLAGRRAANCIPFLLRISLRSVELLLISVIVELVMSLPMALYFHRITAVALPVNFVVIPLLGILLPSAILTLLAVLIVPVAAFVPAAITTSVLHAVLWTVHLFAATMSSDLRTPTPSIAAIICWMICSAFAIWIVRANRFAIAIAISSLAIAASIVLLPHRLLYRHDALEITTIDVGQGDSLLVVTPDGKTLLIDAGGIAGTSADSKFDMGEDVVSQMLWARGIRRLDAVAITHAHADHIGGMPTVLENFRPRELWIGCNPNSPAYDRLMRETEVLGIKTLRKMAGDSFHFGSVDIHVLSPARGYIPKTSPSNDDSLVLRVSFGATSALLEGDAEAPSEASMVALGNLRSDLLKVGHHGSKTSTTSGFLGAVSPSYAVISVGQRNYYGHPKLETLEKLETANVHTYRTDLLGASTFYLDGKHVTTAGWRQVPVR</sequence>
<feature type="transmembrane region" description="Helical" evidence="6">
    <location>
        <begin position="304"/>
        <end position="325"/>
    </location>
</feature>
<feature type="transmembrane region" description="Helical" evidence="6">
    <location>
        <begin position="51"/>
        <end position="68"/>
    </location>
</feature>
<evidence type="ECO:0000256" key="3">
    <source>
        <dbReference type="ARBA" id="ARBA00022692"/>
    </source>
</evidence>
<dbReference type="InterPro" id="IPR025405">
    <property type="entry name" value="DUF4131"/>
</dbReference>
<dbReference type="Pfam" id="PF13567">
    <property type="entry name" value="DUF4131"/>
    <property type="match status" value="1"/>
</dbReference>
<comment type="subcellular location">
    <subcellularLocation>
        <location evidence="1">Cell membrane</location>
        <topology evidence="1">Multi-pass membrane protein</topology>
    </subcellularLocation>
</comment>
<protein>
    <submittedName>
        <fullName evidence="8">ComEC/Rec2 family competence protein</fullName>
    </submittedName>
</protein>
<dbReference type="PANTHER" id="PTHR30619:SF1">
    <property type="entry name" value="RECOMBINATION PROTEIN 2"/>
    <property type="match status" value="1"/>
</dbReference>
<dbReference type="NCBIfam" id="TIGR00360">
    <property type="entry name" value="ComEC_N-term"/>
    <property type="match status" value="1"/>
</dbReference>